<protein>
    <submittedName>
        <fullName evidence="1">Uncharacterized protein</fullName>
    </submittedName>
</protein>
<reference evidence="1" key="1">
    <citation type="submission" date="2020-03" db="EMBL/GenBank/DDBJ databases">
        <title>The deep terrestrial virosphere.</title>
        <authorList>
            <person name="Holmfeldt K."/>
            <person name="Nilsson E."/>
            <person name="Simone D."/>
            <person name="Lopez-Fernandez M."/>
            <person name="Wu X."/>
            <person name="de Brujin I."/>
            <person name="Lundin D."/>
            <person name="Andersson A."/>
            <person name="Bertilsson S."/>
            <person name="Dopson M."/>
        </authorList>
    </citation>
    <scope>NUCLEOTIDE SEQUENCE</scope>
    <source>
        <strain evidence="1">MM415B00340</strain>
    </source>
</reference>
<organism evidence="1">
    <name type="scientific">viral metagenome</name>
    <dbReference type="NCBI Taxonomy" id="1070528"/>
    <lineage>
        <taxon>unclassified sequences</taxon>
        <taxon>metagenomes</taxon>
        <taxon>organismal metagenomes</taxon>
    </lineage>
</organism>
<gene>
    <name evidence="1" type="ORF">MM415B00340_0073</name>
</gene>
<evidence type="ECO:0000313" key="1">
    <source>
        <dbReference type="EMBL" id="QJA66689.1"/>
    </source>
</evidence>
<accession>A0A6M3J940</accession>
<proteinExistence type="predicted"/>
<dbReference type="EMBL" id="MT141558">
    <property type="protein sequence ID" value="QJA66689.1"/>
    <property type="molecule type" value="Genomic_DNA"/>
</dbReference>
<name>A0A6M3J940_9ZZZZ</name>
<sequence length="183" mass="19150">MKRLFALLLTLILLTWLTATGICAEPYTITLGLSGVTSGTANLGISGSTPSPSGTSTFTITAKSELLSNTNTVLRGLEYSDTNCMWQLDGIVFPTGVTSGQAAATTGGTVSGVTINAWYKEFVINNAANIAGAQKVYIVNNLAISSAATPYQIPFYPQAMGYIMFGQDCGVSAFAINGKIKIK</sequence>
<dbReference type="AlphaFoldDB" id="A0A6M3J940"/>